<feature type="compositionally biased region" description="Basic and acidic residues" evidence="11">
    <location>
        <begin position="193"/>
        <end position="203"/>
    </location>
</feature>
<dbReference type="InterPro" id="IPR036322">
    <property type="entry name" value="WD40_repeat_dom_sf"/>
</dbReference>
<evidence type="ECO:0000313" key="13">
    <source>
        <dbReference type="Proteomes" id="UP000494040"/>
    </source>
</evidence>
<dbReference type="GO" id="GO:0005764">
    <property type="term" value="C:lysosome"/>
    <property type="evidence" value="ECO:0007669"/>
    <property type="project" value="UniProtKB-SubCell"/>
</dbReference>
<comment type="similarity">
    <text evidence="3">Belongs to the WD repeat SEC13 family.</text>
</comment>
<evidence type="ECO:0000256" key="5">
    <source>
        <dbReference type="ARBA" id="ARBA00022574"/>
    </source>
</evidence>
<keyword evidence="9" id="KW-0539">Nucleus</keyword>
<dbReference type="Pfam" id="PF00400">
    <property type="entry name" value="WD40"/>
    <property type="match status" value="4"/>
</dbReference>
<dbReference type="GO" id="GO:0005198">
    <property type="term" value="F:structural molecule activity"/>
    <property type="evidence" value="ECO:0007669"/>
    <property type="project" value="InterPro"/>
</dbReference>
<gene>
    <name evidence="12" type="primary">106669421</name>
</gene>
<feature type="repeat" description="WD" evidence="10">
    <location>
        <begin position="321"/>
        <end position="353"/>
    </location>
</feature>
<organism evidence="12 13">
    <name type="scientific">Cimex lectularius</name>
    <name type="common">Bed bug</name>
    <name type="synonym">Acanthia lectularia</name>
    <dbReference type="NCBI Taxonomy" id="79782"/>
    <lineage>
        <taxon>Eukaryota</taxon>
        <taxon>Metazoa</taxon>
        <taxon>Ecdysozoa</taxon>
        <taxon>Arthropoda</taxon>
        <taxon>Hexapoda</taxon>
        <taxon>Insecta</taxon>
        <taxon>Pterygota</taxon>
        <taxon>Neoptera</taxon>
        <taxon>Paraneoptera</taxon>
        <taxon>Hemiptera</taxon>
        <taxon>Heteroptera</taxon>
        <taxon>Panheteroptera</taxon>
        <taxon>Cimicomorpha</taxon>
        <taxon>Cimicidae</taxon>
        <taxon>Cimex</taxon>
    </lineage>
</organism>
<dbReference type="KEGG" id="clec:106669421"/>
<evidence type="ECO:0000313" key="12">
    <source>
        <dbReference type="EnsemblMetazoa" id="XP_014254380.1"/>
    </source>
</evidence>
<dbReference type="InterPro" id="IPR019775">
    <property type="entry name" value="WD40_repeat_CS"/>
</dbReference>
<feature type="repeat" description="WD" evidence="10">
    <location>
        <begin position="8"/>
        <end position="41"/>
    </location>
</feature>
<dbReference type="GO" id="GO:0034198">
    <property type="term" value="P:cellular response to amino acid starvation"/>
    <property type="evidence" value="ECO:0007669"/>
    <property type="project" value="TreeGrafter"/>
</dbReference>
<dbReference type="EnsemblMetazoa" id="XM_014398894.2">
    <property type="protein sequence ID" value="XP_014254380.1"/>
    <property type="gene ID" value="LOC106669421"/>
</dbReference>
<dbReference type="OrthoDB" id="364224at2759"/>
<name>A0A8I6RZP6_CIMLE</name>
<comment type="subcellular location">
    <subcellularLocation>
        <location evidence="2">Lysosome</location>
    </subcellularLocation>
    <subcellularLocation>
        <location evidence="1">Nucleus envelope</location>
    </subcellularLocation>
</comment>
<keyword evidence="13" id="KW-1185">Reference proteome</keyword>
<evidence type="ECO:0000256" key="10">
    <source>
        <dbReference type="PROSITE-ProRule" id="PRU00221"/>
    </source>
</evidence>
<evidence type="ECO:0000256" key="9">
    <source>
        <dbReference type="ARBA" id="ARBA00023242"/>
    </source>
</evidence>
<dbReference type="SMART" id="SM00320">
    <property type="entry name" value="WD40"/>
    <property type="match status" value="4"/>
</dbReference>
<evidence type="ECO:0000256" key="1">
    <source>
        <dbReference type="ARBA" id="ARBA00004259"/>
    </source>
</evidence>
<dbReference type="PROSITE" id="PS50294">
    <property type="entry name" value="WD_REPEATS_REGION"/>
    <property type="match status" value="2"/>
</dbReference>
<dbReference type="PANTHER" id="PTHR11024">
    <property type="entry name" value="NUCLEAR PORE COMPLEX PROTEIN SEC13 / SEH1 FAMILY MEMBER"/>
    <property type="match status" value="1"/>
</dbReference>
<evidence type="ECO:0000256" key="4">
    <source>
        <dbReference type="ARBA" id="ARBA00022448"/>
    </source>
</evidence>
<accession>A0A8I6RZP6</accession>
<keyword evidence="8" id="KW-0458">Lysosome</keyword>
<evidence type="ECO:0000256" key="8">
    <source>
        <dbReference type="ARBA" id="ARBA00023228"/>
    </source>
</evidence>
<reference evidence="12" key="1">
    <citation type="submission" date="2022-01" db="UniProtKB">
        <authorList>
            <consortium name="EnsemblMetazoa"/>
        </authorList>
    </citation>
    <scope>IDENTIFICATION</scope>
</reference>
<evidence type="ECO:0000256" key="7">
    <source>
        <dbReference type="ARBA" id="ARBA00022927"/>
    </source>
</evidence>
<dbReference type="InterPro" id="IPR015943">
    <property type="entry name" value="WD40/YVTN_repeat-like_dom_sf"/>
</dbReference>
<keyword evidence="6" id="KW-0677">Repeat</keyword>
<dbReference type="GO" id="GO:0015031">
    <property type="term" value="P:protein transport"/>
    <property type="evidence" value="ECO:0007669"/>
    <property type="project" value="UniProtKB-KW"/>
</dbReference>
<feature type="region of interest" description="Disordered" evidence="11">
    <location>
        <begin position="186"/>
        <end position="219"/>
    </location>
</feature>
<dbReference type="Proteomes" id="UP000494040">
    <property type="component" value="Unassembled WGS sequence"/>
</dbReference>
<dbReference type="GO" id="GO:0031080">
    <property type="term" value="C:nuclear pore outer ring"/>
    <property type="evidence" value="ECO:0007669"/>
    <property type="project" value="TreeGrafter"/>
</dbReference>
<evidence type="ECO:0000256" key="11">
    <source>
        <dbReference type="SAM" id="MobiDB-lite"/>
    </source>
</evidence>
<dbReference type="AlphaFoldDB" id="A0A8I6RZP6"/>
<evidence type="ECO:0000256" key="3">
    <source>
        <dbReference type="ARBA" id="ARBA00010102"/>
    </source>
</evidence>
<keyword evidence="5 10" id="KW-0853">WD repeat</keyword>
<dbReference type="GO" id="GO:1904263">
    <property type="term" value="P:positive regulation of TORC1 signaling"/>
    <property type="evidence" value="ECO:0007669"/>
    <property type="project" value="TreeGrafter"/>
</dbReference>
<protein>
    <recommendedName>
        <fullName evidence="14">Nucleoporin SEH1</fullName>
    </recommendedName>
</protein>
<feature type="compositionally biased region" description="Polar residues" evidence="11">
    <location>
        <begin position="206"/>
        <end position="218"/>
    </location>
</feature>
<dbReference type="PROSITE" id="PS00678">
    <property type="entry name" value="WD_REPEATS_1"/>
    <property type="match status" value="1"/>
</dbReference>
<dbReference type="SUPFAM" id="SSF50978">
    <property type="entry name" value="WD40 repeat-like"/>
    <property type="match status" value="1"/>
</dbReference>
<dbReference type="GO" id="GO:0035859">
    <property type="term" value="C:Seh1-associated complex"/>
    <property type="evidence" value="ECO:0007669"/>
    <property type="project" value="TreeGrafter"/>
</dbReference>
<evidence type="ECO:0008006" key="14">
    <source>
        <dbReference type="Google" id="ProtNLM"/>
    </source>
</evidence>
<dbReference type="PANTHER" id="PTHR11024:SF3">
    <property type="entry name" value="NUCLEOPORIN SEH1"/>
    <property type="match status" value="1"/>
</dbReference>
<dbReference type="Gene3D" id="2.130.10.10">
    <property type="entry name" value="YVTN repeat-like/Quinoprotein amine dehydrogenase"/>
    <property type="match status" value="1"/>
</dbReference>
<keyword evidence="4" id="KW-0813">Transport</keyword>
<dbReference type="InterPro" id="IPR020472">
    <property type="entry name" value="WD40_PAC1"/>
</dbReference>
<dbReference type="PRINTS" id="PR00320">
    <property type="entry name" value="GPROTEINBRPT"/>
</dbReference>
<sequence>MFSPKTLTSEHRDLIHDVAFDIYGNRMATCSSDQTIKVWDVGKDGDWKQTSSWKAHSGSVWKVTWAHPEFGQVLASCSFDRTAAVWEEIVGETNTMGSSGYKHWAKRTNLVDSRTSVMDIKFAPKSMGLLLATCSADGIIRIYEAPDVMNLAQWTLQQEVACKHQASCISWNPSYTREKRCTKSSFVKPQVSGDKKDELKSEDSENNGTNGQKNPFSSEKNDKMVILPQVPLLAVGCDEFNCSSNNRIVILHYLSLVRRWNKIDCAVSVSDPVHDLAFAPRLGRSFDLLAIATKDIKLLTIYQIMASSGAIRFEVSLTATFEDHFSTIWRVSWNSIGSILASTGDDGSVRMWKQCQKSVWKSIAVIKGDGHIVKSKENQETVNNSSRYLKLGSISNPTQVPWH</sequence>
<dbReference type="InterPro" id="IPR001680">
    <property type="entry name" value="WD40_rpt"/>
</dbReference>
<evidence type="ECO:0000256" key="6">
    <source>
        <dbReference type="ARBA" id="ARBA00022737"/>
    </source>
</evidence>
<evidence type="ECO:0000256" key="2">
    <source>
        <dbReference type="ARBA" id="ARBA00004371"/>
    </source>
</evidence>
<dbReference type="PROSITE" id="PS50082">
    <property type="entry name" value="WD_REPEATS_2"/>
    <property type="match status" value="2"/>
</dbReference>
<keyword evidence="7" id="KW-0653">Protein transport</keyword>
<dbReference type="InterPro" id="IPR037363">
    <property type="entry name" value="Sec13/Seh1_fam"/>
</dbReference>
<proteinExistence type="inferred from homology"/>
<dbReference type="OMA" id="NAPTRRW"/>